<keyword evidence="1" id="KW-0812">Transmembrane</keyword>
<feature type="transmembrane region" description="Helical" evidence="1">
    <location>
        <begin position="20"/>
        <end position="40"/>
    </location>
</feature>
<name>A0A916X7U4_9HYPH</name>
<protein>
    <submittedName>
        <fullName evidence="2">Uncharacterized protein</fullName>
    </submittedName>
</protein>
<dbReference type="Proteomes" id="UP000637002">
    <property type="component" value="Unassembled WGS sequence"/>
</dbReference>
<gene>
    <name evidence="2" type="ORF">GCM10010994_09400</name>
</gene>
<proteinExistence type="predicted"/>
<evidence type="ECO:0000256" key="1">
    <source>
        <dbReference type="SAM" id="Phobius"/>
    </source>
</evidence>
<dbReference type="RefSeq" id="WP_188608003.1">
    <property type="nucleotide sequence ID" value="NZ_BMGG01000002.1"/>
</dbReference>
<sequence length="97" mass="10833">MSKDELPSDGGGYVVLPKRVSFLVATAVVAQIGGGMWFAAKSEARIDALDAERTRSVGRLDSLDRDRDRIVRLEEQVRLQTDILREIKARLDQAARH</sequence>
<organism evidence="2 3">
    <name type="scientific">Chelatococcus reniformis</name>
    <dbReference type="NCBI Taxonomy" id="1494448"/>
    <lineage>
        <taxon>Bacteria</taxon>
        <taxon>Pseudomonadati</taxon>
        <taxon>Pseudomonadota</taxon>
        <taxon>Alphaproteobacteria</taxon>
        <taxon>Hyphomicrobiales</taxon>
        <taxon>Chelatococcaceae</taxon>
        <taxon>Chelatococcus</taxon>
    </lineage>
</organism>
<reference evidence="2" key="2">
    <citation type="submission" date="2020-09" db="EMBL/GenBank/DDBJ databases">
        <authorList>
            <person name="Sun Q."/>
            <person name="Zhou Y."/>
        </authorList>
    </citation>
    <scope>NUCLEOTIDE SEQUENCE</scope>
    <source>
        <strain evidence="2">CGMCC 1.12919</strain>
    </source>
</reference>
<keyword evidence="1" id="KW-1133">Transmembrane helix</keyword>
<reference evidence="2" key="1">
    <citation type="journal article" date="2014" name="Int. J. Syst. Evol. Microbiol.">
        <title>Complete genome sequence of Corynebacterium casei LMG S-19264T (=DSM 44701T), isolated from a smear-ripened cheese.</title>
        <authorList>
            <consortium name="US DOE Joint Genome Institute (JGI-PGF)"/>
            <person name="Walter F."/>
            <person name="Albersmeier A."/>
            <person name="Kalinowski J."/>
            <person name="Ruckert C."/>
        </authorList>
    </citation>
    <scope>NUCLEOTIDE SEQUENCE</scope>
    <source>
        <strain evidence="2">CGMCC 1.12919</strain>
    </source>
</reference>
<keyword evidence="1" id="KW-0472">Membrane</keyword>
<accession>A0A916X7U4</accession>
<evidence type="ECO:0000313" key="2">
    <source>
        <dbReference type="EMBL" id="GGC52476.1"/>
    </source>
</evidence>
<evidence type="ECO:0000313" key="3">
    <source>
        <dbReference type="Proteomes" id="UP000637002"/>
    </source>
</evidence>
<keyword evidence="3" id="KW-1185">Reference proteome</keyword>
<dbReference type="AlphaFoldDB" id="A0A916X7U4"/>
<dbReference type="EMBL" id="BMGG01000002">
    <property type="protein sequence ID" value="GGC52476.1"/>
    <property type="molecule type" value="Genomic_DNA"/>
</dbReference>
<comment type="caution">
    <text evidence="2">The sequence shown here is derived from an EMBL/GenBank/DDBJ whole genome shotgun (WGS) entry which is preliminary data.</text>
</comment>